<dbReference type="EMBL" id="JBJXBP010000005">
    <property type="protein sequence ID" value="KAL3830735.1"/>
    <property type="molecule type" value="Genomic_DNA"/>
</dbReference>
<evidence type="ECO:0000313" key="1">
    <source>
        <dbReference type="EMBL" id="KAL3830735.1"/>
    </source>
</evidence>
<keyword evidence="2" id="KW-1185">Reference proteome</keyword>
<dbReference type="AlphaFoldDB" id="A0ABD3T1H6"/>
<protein>
    <submittedName>
        <fullName evidence="1">Uncharacterized protein</fullName>
    </submittedName>
</protein>
<accession>A0ABD3T1H6</accession>
<gene>
    <name evidence="1" type="ORF">ACJIZ3_019537</name>
</gene>
<evidence type="ECO:0000313" key="2">
    <source>
        <dbReference type="Proteomes" id="UP001634393"/>
    </source>
</evidence>
<dbReference type="PANTHER" id="PTHR34780">
    <property type="entry name" value="OS08G0427800 PROTEIN"/>
    <property type="match status" value="1"/>
</dbReference>
<dbReference type="Proteomes" id="UP001634393">
    <property type="component" value="Unassembled WGS sequence"/>
</dbReference>
<reference evidence="1 2" key="1">
    <citation type="submission" date="2024-12" db="EMBL/GenBank/DDBJ databases">
        <title>The unique morphological basis and parallel evolutionary history of personate flowers in Penstemon.</title>
        <authorList>
            <person name="Depatie T.H."/>
            <person name="Wessinger C.A."/>
        </authorList>
    </citation>
    <scope>NUCLEOTIDE SEQUENCE [LARGE SCALE GENOMIC DNA]</scope>
    <source>
        <strain evidence="1">WTNN_2</strain>
        <tissue evidence="1">Leaf</tissue>
    </source>
</reference>
<comment type="caution">
    <text evidence="1">The sequence shown here is derived from an EMBL/GenBank/DDBJ whole genome shotgun (WGS) entry which is preliminary data.</text>
</comment>
<sequence>MKDEDEYEGVGIHIQVRKIKQEIEKINRLALLQPETRPAHHVCTRQHSRLRSPLGLDQRSISVGN</sequence>
<proteinExistence type="predicted"/>
<organism evidence="1 2">
    <name type="scientific">Penstemon smallii</name>
    <dbReference type="NCBI Taxonomy" id="265156"/>
    <lineage>
        <taxon>Eukaryota</taxon>
        <taxon>Viridiplantae</taxon>
        <taxon>Streptophyta</taxon>
        <taxon>Embryophyta</taxon>
        <taxon>Tracheophyta</taxon>
        <taxon>Spermatophyta</taxon>
        <taxon>Magnoliopsida</taxon>
        <taxon>eudicotyledons</taxon>
        <taxon>Gunneridae</taxon>
        <taxon>Pentapetalae</taxon>
        <taxon>asterids</taxon>
        <taxon>lamiids</taxon>
        <taxon>Lamiales</taxon>
        <taxon>Plantaginaceae</taxon>
        <taxon>Cheloneae</taxon>
        <taxon>Penstemon</taxon>
    </lineage>
</organism>
<dbReference type="PANTHER" id="PTHR34780:SF2">
    <property type="entry name" value="GENOME ASSEMBLY, CHROMOSOME: A02"/>
    <property type="match status" value="1"/>
</dbReference>
<name>A0ABD3T1H6_9LAMI</name>